<evidence type="ECO:0000259" key="2">
    <source>
        <dbReference type="Pfam" id="PF03417"/>
    </source>
</evidence>
<keyword evidence="1" id="KW-1133">Transmembrane helix</keyword>
<feature type="domain" description="Peptidase C45 hydrolase" evidence="2">
    <location>
        <begin position="284"/>
        <end position="367"/>
    </location>
</feature>
<comment type="caution">
    <text evidence="3">The sequence shown here is derived from an EMBL/GenBank/DDBJ whole genome shotgun (WGS) entry which is preliminary data.</text>
</comment>
<dbReference type="STRING" id="1437425.CSEC_1592"/>
<keyword evidence="1" id="KW-0472">Membrane</keyword>
<keyword evidence="4" id="KW-1185">Reference proteome</keyword>
<reference evidence="3" key="2">
    <citation type="submission" date="2014-09" db="EMBL/GenBank/DDBJ databases">
        <title>Criblamydia sequanensis harbors a mega-plasmid encoding arsenite resistance.</title>
        <authorList>
            <person name="Bertelli C."/>
            <person name="Goesmann A."/>
            <person name="Greub G."/>
        </authorList>
    </citation>
    <scope>NUCLEOTIDE SEQUENCE [LARGE SCALE GENOMIC DNA]</scope>
    <source>
        <strain evidence="3">CRIB-18</strain>
    </source>
</reference>
<dbReference type="Gene3D" id="3.60.60.10">
    <property type="entry name" value="Penicillin V Acylase, Chain A"/>
    <property type="match status" value="1"/>
</dbReference>
<dbReference type="Pfam" id="PF03417">
    <property type="entry name" value="AAT"/>
    <property type="match status" value="1"/>
</dbReference>
<evidence type="ECO:0000313" key="4">
    <source>
        <dbReference type="Proteomes" id="UP000031552"/>
    </source>
</evidence>
<dbReference type="AlphaFoldDB" id="A0A090CZM7"/>
<reference evidence="3" key="1">
    <citation type="submission" date="2013-12" db="EMBL/GenBank/DDBJ databases">
        <authorList>
            <person name="Linke B."/>
        </authorList>
    </citation>
    <scope>NUCLEOTIDE SEQUENCE [LARGE SCALE GENOMIC DNA]</scope>
    <source>
        <strain evidence="3">CRIB-18</strain>
    </source>
</reference>
<dbReference type="OrthoDB" id="5480874at2"/>
<name>A0A090CZM7_9BACT</name>
<feature type="transmembrane region" description="Helical" evidence="1">
    <location>
        <begin position="32"/>
        <end position="53"/>
    </location>
</feature>
<dbReference type="InterPro" id="IPR005079">
    <property type="entry name" value="Peptidase_C45_hydrolase"/>
</dbReference>
<gene>
    <name evidence="3" type="ORF">CSEC_1592</name>
</gene>
<evidence type="ECO:0000313" key="3">
    <source>
        <dbReference type="EMBL" id="CDR34406.1"/>
    </source>
</evidence>
<keyword evidence="1" id="KW-0812">Transmembrane</keyword>
<sequence>MQATHNCIDSSKKIPFVSTYSPTKKFLHDNPLALKVTLIFFTWLGLVMAYSGLSNSNYYQLFTGLQLTIGSLLANATAPFFIPPTHNPSDKAFQEACCRGVHLVYKGNLPLLIIPKEVSSYDAGYARGFMMAPQIKKMIGLNNFAFCTLMGFPKEIPLVAEKMKSVIPEKYLAEMQGLVDGYNKKREGWNFLKGEPLTLEWIIYFNMLPDMGSMDYKNAEIWLKRQKEAMGCTVVMDGDDLESGPTVLRTVDWNSMGIFGTVSFVELRETSCGIRTINQSCPLLVGYLTSLNEKGLFGSLNVAIGMTDYPEKMPIVFYLRHLIESCVNVEEALRFCQEKALSSSNLCFADKHDGKSVHLMQMPNGSNNEREWDKKKPLVTLNFRYAPDPTRPTPTNSWEREGEIHNKYLKFHDKNILNAKERLQKIRSGREVNNARTISTAIIKPNESFSISFDNGYAGSEKLMEVPLKSWFGRDLNIKNYDDFKMKN</sequence>
<dbReference type="RefSeq" id="WP_041017965.1">
    <property type="nucleotide sequence ID" value="NZ_CCEJ010000008.1"/>
</dbReference>
<accession>A0A090CZM7</accession>
<feature type="transmembrane region" description="Helical" evidence="1">
    <location>
        <begin position="59"/>
        <end position="82"/>
    </location>
</feature>
<dbReference type="Proteomes" id="UP000031552">
    <property type="component" value="Unassembled WGS sequence"/>
</dbReference>
<organism evidence="3 4">
    <name type="scientific">Candidatus Criblamydia sequanensis CRIB-18</name>
    <dbReference type="NCBI Taxonomy" id="1437425"/>
    <lineage>
        <taxon>Bacteria</taxon>
        <taxon>Pseudomonadati</taxon>
        <taxon>Chlamydiota</taxon>
        <taxon>Chlamydiia</taxon>
        <taxon>Parachlamydiales</taxon>
        <taxon>Candidatus Criblamydiaceae</taxon>
        <taxon>Candidatus Criblamydia</taxon>
    </lineage>
</organism>
<dbReference type="EMBL" id="CCEJ010000008">
    <property type="protein sequence ID" value="CDR34406.1"/>
    <property type="molecule type" value="Genomic_DNA"/>
</dbReference>
<protein>
    <submittedName>
        <fullName evidence="3">Membrane protein</fullName>
    </submittedName>
</protein>
<evidence type="ECO:0000256" key="1">
    <source>
        <dbReference type="SAM" id="Phobius"/>
    </source>
</evidence>
<proteinExistence type="predicted"/>